<proteinExistence type="inferred from homology"/>
<dbReference type="SUPFAM" id="SSF53597">
    <property type="entry name" value="Dihydrofolate reductase-like"/>
    <property type="match status" value="1"/>
</dbReference>
<dbReference type="PRINTS" id="PR00070">
    <property type="entry name" value="DHFR"/>
</dbReference>
<dbReference type="PANTHER" id="PTHR48069">
    <property type="entry name" value="DIHYDROFOLATE REDUCTASE"/>
    <property type="match status" value="1"/>
</dbReference>
<comment type="function">
    <text evidence="7 8">Key enzyme in folate metabolism. Catalyzes an essential reaction for de novo glycine and purine synthesis, and for DNA precursor synthesis.</text>
</comment>
<comment type="catalytic activity">
    <reaction evidence="8">
        <text>(6S)-5,6,7,8-tetrahydrofolate + NADP(+) = 7,8-dihydrofolate + NADPH + H(+)</text>
        <dbReference type="Rhea" id="RHEA:15009"/>
        <dbReference type="ChEBI" id="CHEBI:15378"/>
        <dbReference type="ChEBI" id="CHEBI:57451"/>
        <dbReference type="ChEBI" id="CHEBI:57453"/>
        <dbReference type="ChEBI" id="CHEBI:57783"/>
        <dbReference type="ChEBI" id="CHEBI:58349"/>
        <dbReference type="EC" id="1.5.1.3"/>
    </reaction>
</comment>
<dbReference type="EMBL" id="JBHULV010000055">
    <property type="protein sequence ID" value="MFD2733437.1"/>
    <property type="molecule type" value="Genomic_DNA"/>
</dbReference>
<dbReference type="InterPro" id="IPR001796">
    <property type="entry name" value="DHFR_dom"/>
</dbReference>
<dbReference type="Pfam" id="PF00186">
    <property type="entry name" value="DHFR_1"/>
    <property type="match status" value="1"/>
</dbReference>
<evidence type="ECO:0000256" key="5">
    <source>
        <dbReference type="ARBA" id="ARBA00022857"/>
    </source>
</evidence>
<dbReference type="PANTHER" id="PTHR48069:SF3">
    <property type="entry name" value="DIHYDROFOLATE REDUCTASE"/>
    <property type="match status" value="1"/>
</dbReference>
<evidence type="ECO:0000256" key="2">
    <source>
        <dbReference type="ARBA" id="ARBA00009539"/>
    </source>
</evidence>
<evidence type="ECO:0000256" key="4">
    <source>
        <dbReference type="ARBA" id="ARBA00022563"/>
    </source>
</evidence>
<comment type="caution">
    <text evidence="10">The sequence shown here is derived from an EMBL/GenBank/DDBJ whole genome shotgun (WGS) entry which is preliminary data.</text>
</comment>
<evidence type="ECO:0000256" key="7">
    <source>
        <dbReference type="ARBA" id="ARBA00025067"/>
    </source>
</evidence>
<protein>
    <recommendedName>
        <fullName evidence="3 8">Dihydrofolate reductase</fullName>
        <ecNumber evidence="3 8">1.5.1.3</ecNumber>
    </recommendedName>
</protein>
<comment type="similarity">
    <text evidence="2 8">Belongs to the dihydrofolate reductase family.</text>
</comment>
<dbReference type="GO" id="GO:0004146">
    <property type="term" value="F:dihydrofolate reductase activity"/>
    <property type="evidence" value="ECO:0007669"/>
    <property type="project" value="UniProtKB-EC"/>
</dbReference>
<keyword evidence="4 8" id="KW-0554">One-carbon metabolism</keyword>
<gene>
    <name evidence="10" type="ORF">ACFSSE_17135</name>
</gene>
<name>A0ABW5TVW9_9SPHI</name>
<sequence length="176" mass="19977">MNNNQDNQIPEGGFKGLSLIVATDEENGIGKNNQLLWHLPNDLKFFKKVTSGHTIIMGRKTYDSIGKPLPNRRNIVISRQANLQINGVEIYPNLDAAIASCKNEEECFVIGGGEIYKQALPFVKQIYLTKVASTFNADTFFPTLNEIEWEVVFKEEHQKDEKHAFDYAFLIIKNIS</sequence>
<evidence type="ECO:0000259" key="9">
    <source>
        <dbReference type="PROSITE" id="PS51330"/>
    </source>
</evidence>
<dbReference type="InterPro" id="IPR012259">
    <property type="entry name" value="DHFR"/>
</dbReference>
<evidence type="ECO:0000256" key="8">
    <source>
        <dbReference type="PIRNR" id="PIRNR000194"/>
    </source>
</evidence>
<comment type="pathway">
    <text evidence="1 8">Cofactor biosynthesis; tetrahydrofolate biosynthesis; 5,6,7,8-tetrahydrofolate from 7,8-dihydrofolate: step 1/1.</text>
</comment>
<reference evidence="11" key="1">
    <citation type="journal article" date="2019" name="Int. J. Syst. Evol. Microbiol.">
        <title>The Global Catalogue of Microorganisms (GCM) 10K type strain sequencing project: providing services to taxonomists for standard genome sequencing and annotation.</title>
        <authorList>
            <consortium name="The Broad Institute Genomics Platform"/>
            <consortium name="The Broad Institute Genome Sequencing Center for Infectious Disease"/>
            <person name="Wu L."/>
            <person name="Ma J."/>
        </authorList>
    </citation>
    <scope>NUCLEOTIDE SEQUENCE [LARGE SCALE GENOMIC DNA]</scope>
    <source>
        <strain evidence="11">KCTC 42456</strain>
    </source>
</reference>
<keyword evidence="5 8" id="KW-0521">NADP</keyword>
<dbReference type="CDD" id="cd00209">
    <property type="entry name" value="DHFR"/>
    <property type="match status" value="1"/>
</dbReference>
<dbReference type="RefSeq" id="WP_379044086.1">
    <property type="nucleotide sequence ID" value="NZ_JBHSKW010000037.1"/>
</dbReference>
<evidence type="ECO:0000256" key="3">
    <source>
        <dbReference type="ARBA" id="ARBA00012856"/>
    </source>
</evidence>
<evidence type="ECO:0000256" key="1">
    <source>
        <dbReference type="ARBA" id="ARBA00004903"/>
    </source>
</evidence>
<keyword evidence="6 8" id="KW-0560">Oxidoreductase</keyword>
<evidence type="ECO:0000256" key="6">
    <source>
        <dbReference type="ARBA" id="ARBA00023002"/>
    </source>
</evidence>
<keyword evidence="11" id="KW-1185">Reference proteome</keyword>
<feature type="domain" description="DHFR" evidence="9">
    <location>
        <begin position="16"/>
        <end position="174"/>
    </location>
</feature>
<dbReference type="PROSITE" id="PS51330">
    <property type="entry name" value="DHFR_2"/>
    <property type="match status" value="1"/>
</dbReference>
<organism evidence="10 11">
    <name type="scientific">Pedobacter alpinus</name>
    <dbReference type="NCBI Taxonomy" id="1590643"/>
    <lineage>
        <taxon>Bacteria</taxon>
        <taxon>Pseudomonadati</taxon>
        <taxon>Bacteroidota</taxon>
        <taxon>Sphingobacteriia</taxon>
        <taxon>Sphingobacteriales</taxon>
        <taxon>Sphingobacteriaceae</taxon>
        <taxon>Pedobacter</taxon>
    </lineage>
</organism>
<dbReference type="EC" id="1.5.1.3" evidence="3 8"/>
<dbReference type="InterPro" id="IPR024072">
    <property type="entry name" value="DHFR-like_dom_sf"/>
</dbReference>
<evidence type="ECO:0000313" key="11">
    <source>
        <dbReference type="Proteomes" id="UP001597546"/>
    </source>
</evidence>
<dbReference type="PIRSF" id="PIRSF000194">
    <property type="entry name" value="DHFR"/>
    <property type="match status" value="1"/>
</dbReference>
<evidence type="ECO:0000313" key="10">
    <source>
        <dbReference type="EMBL" id="MFD2733437.1"/>
    </source>
</evidence>
<dbReference type="Gene3D" id="3.40.430.10">
    <property type="entry name" value="Dihydrofolate Reductase, subunit A"/>
    <property type="match status" value="1"/>
</dbReference>
<dbReference type="Proteomes" id="UP001597546">
    <property type="component" value="Unassembled WGS sequence"/>
</dbReference>
<accession>A0ABW5TVW9</accession>